<sequence length="60" mass="7040">MKFAPNKLYVESYIKCHNCGVLIYEAKRPEAVMKGEEIYCSQWCVDWEEDRTKRHAAAAE</sequence>
<evidence type="ECO:0000313" key="1">
    <source>
        <dbReference type="EMBL" id="EWY37764.1"/>
    </source>
</evidence>
<name>W9GVE4_9PROT</name>
<protein>
    <recommendedName>
        <fullName evidence="3">FLZ-type domain-containing protein</fullName>
    </recommendedName>
</protein>
<dbReference type="EMBL" id="AVFL01000023">
    <property type="protein sequence ID" value="EWY37764.1"/>
    <property type="molecule type" value="Genomic_DNA"/>
</dbReference>
<dbReference type="STRING" id="1385369.N825_09290"/>
<accession>W9GVE4</accession>
<evidence type="ECO:0008006" key="3">
    <source>
        <dbReference type="Google" id="ProtNLM"/>
    </source>
</evidence>
<evidence type="ECO:0000313" key="2">
    <source>
        <dbReference type="Proteomes" id="UP000019486"/>
    </source>
</evidence>
<proteinExistence type="predicted"/>
<comment type="caution">
    <text evidence="1">The sequence shown here is derived from an EMBL/GenBank/DDBJ whole genome shotgun (WGS) entry which is preliminary data.</text>
</comment>
<keyword evidence="2" id="KW-1185">Reference proteome</keyword>
<gene>
    <name evidence="1" type="ORF">N825_09290</name>
</gene>
<dbReference type="AlphaFoldDB" id="W9GVE4"/>
<reference evidence="1 2" key="1">
    <citation type="submission" date="2013-08" db="EMBL/GenBank/DDBJ databases">
        <title>The genome sequence of Skermanella stibiiresistens.</title>
        <authorList>
            <person name="Zhu W."/>
            <person name="Wang G."/>
        </authorList>
    </citation>
    <scope>NUCLEOTIDE SEQUENCE [LARGE SCALE GENOMIC DNA]</scope>
    <source>
        <strain evidence="1 2">SB22</strain>
    </source>
</reference>
<organism evidence="1 2">
    <name type="scientific">Skermanella stibiiresistens SB22</name>
    <dbReference type="NCBI Taxonomy" id="1385369"/>
    <lineage>
        <taxon>Bacteria</taxon>
        <taxon>Pseudomonadati</taxon>
        <taxon>Pseudomonadota</taxon>
        <taxon>Alphaproteobacteria</taxon>
        <taxon>Rhodospirillales</taxon>
        <taxon>Azospirillaceae</taxon>
        <taxon>Skermanella</taxon>
    </lineage>
</organism>
<dbReference type="OrthoDB" id="8097953at2"/>
<dbReference type="Proteomes" id="UP000019486">
    <property type="component" value="Unassembled WGS sequence"/>
</dbReference>
<dbReference type="RefSeq" id="WP_037458245.1">
    <property type="nucleotide sequence ID" value="NZ_AVFL01000023.1"/>
</dbReference>